<gene>
    <name evidence="2" type="ordered locus">AALP_Aa3g055300</name>
</gene>
<organism evidence="2 3">
    <name type="scientific">Arabis alpina</name>
    <name type="common">Alpine rock-cress</name>
    <dbReference type="NCBI Taxonomy" id="50452"/>
    <lineage>
        <taxon>Eukaryota</taxon>
        <taxon>Viridiplantae</taxon>
        <taxon>Streptophyta</taxon>
        <taxon>Embryophyta</taxon>
        <taxon>Tracheophyta</taxon>
        <taxon>Spermatophyta</taxon>
        <taxon>Magnoliopsida</taxon>
        <taxon>eudicotyledons</taxon>
        <taxon>Gunneridae</taxon>
        <taxon>Pentapetalae</taxon>
        <taxon>rosids</taxon>
        <taxon>malvids</taxon>
        <taxon>Brassicales</taxon>
        <taxon>Brassicaceae</taxon>
        <taxon>Arabideae</taxon>
        <taxon>Arabis</taxon>
    </lineage>
</organism>
<accession>A0A087H783</accession>
<dbReference type="eggNOG" id="ENOG502RUQM">
    <property type="taxonomic scope" value="Eukaryota"/>
</dbReference>
<dbReference type="Proteomes" id="UP000029120">
    <property type="component" value="Chromosome 3"/>
</dbReference>
<evidence type="ECO:0000313" key="3">
    <source>
        <dbReference type="Proteomes" id="UP000029120"/>
    </source>
</evidence>
<dbReference type="Pfam" id="PF24818">
    <property type="entry name" value="PH_TRF2_HOY1"/>
    <property type="match status" value="1"/>
</dbReference>
<dbReference type="PANTHER" id="PTHR33494:SF5">
    <property type="entry name" value="F10A16.6 PROTEIN"/>
    <property type="match status" value="1"/>
</dbReference>
<protein>
    <recommendedName>
        <fullName evidence="1">TRF2/HOY1 PH-like domain-containing protein</fullName>
    </recommendedName>
</protein>
<dbReference type="InterPro" id="IPR057939">
    <property type="entry name" value="TRF2_HOY1_PH"/>
</dbReference>
<dbReference type="OrthoDB" id="1058085at2759"/>
<reference evidence="3" key="1">
    <citation type="journal article" date="2015" name="Nat. Plants">
        <title>Genome expansion of Arabis alpina linked with retrotransposition and reduced symmetric DNA methylation.</title>
        <authorList>
            <person name="Willing E.M."/>
            <person name="Rawat V."/>
            <person name="Mandakova T."/>
            <person name="Maumus F."/>
            <person name="James G.V."/>
            <person name="Nordstroem K.J."/>
            <person name="Becker C."/>
            <person name="Warthmann N."/>
            <person name="Chica C."/>
            <person name="Szarzynska B."/>
            <person name="Zytnicki M."/>
            <person name="Albani M.C."/>
            <person name="Kiefer C."/>
            <person name="Bergonzi S."/>
            <person name="Castaings L."/>
            <person name="Mateos J.L."/>
            <person name="Berns M.C."/>
            <person name="Bujdoso N."/>
            <person name="Piofczyk T."/>
            <person name="de Lorenzo L."/>
            <person name="Barrero-Sicilia C."/>
            <person name="Mateos I."/>
            <person name="Piednoel M."/>
            <person name="Hagmann J."/>
            <person name="Chen-Min-Tao R."/>
            <person name="Iglesias-Fernandez R."/>
            <person name="Schuster S.C."/>
            <person name="Alonso-Blanco C."/>
            <person name="Roudier F."/>
            <person name="Carbonero P."/>
            <person name="Paz-Ares J."/>
            <person name="Davis S.J."/>
            <person name="Pecinka A."/>
            <person name="Quesneville H."/>
            <person name="Colot V."/>
            <person name="Lysak M.A."/>
            <person name="Weigel D."/>
            <person name="Coupland G."/>
            <person name="Schneeberger K."/>
        </authorList>
    </citation>
    <scope>NUCLEOTIDE SEQUENCE [LARGE SCALE GENOMIC DNA]</scope>
    <source>
        <strain evidence="3">cv. Pajares</strain>
    </source>
</reference>
<dbReference type="EMBL" id="CM002871">
    <property type="protein sequence ID" value="KFK37985.1"/>
    <property type="molecule type" value="Genomic_DNA"/>
</dbReference>
<feature type="domain" description="TRF2/HOY1 PH-like" evidence="1">
    <location>
        <begin position="75"/>
        <end position="203"/>
    </location>
</feature>
<proteinExistence type="predicted"/>
<keyword evidence="3" id="KW-1185">Reference proteome</keyword>
<evidence type="ECO:0000313" key="2">
    <source>
        <dbReference type="EMBL" id="KFK37985.1"/>
    </source>
</evidence>
<name>A0A087H783_ARAAL</name>
<dbReference type="Gramene" id="KFK37985">
    <property type="protein sequence ID" value="KFK37985"/>
    <property type="gene ID" value="AALP_AA3G055300"/>
</dbReference>
<sequence length="512" mass="59258">MNRSQQKTQTGFNRFVEEVTLPLLNLALTKSPEVISLFESTLKQEFPCTKTLQDFVKTLTPPETPKTHEKPKAMNFPISKITIGEWTRDARYPDDLKAKFYFAKKRLMWESLDEVDTGTRRSRLKRKIEIQWADVLSLRVTNNSHDGTEILEIELRKRPTFFMETNPQAGKHTQWIKMEQDFTLNQSASKYRRHTLNFAPGVLHKSMEKLVSSDNFWSERVKVRFPSLQNIFFDIGYEDINNNNNNINLPHHYHGPILSFNVNNVNHHLHQHSYGVGHVPIGKSNFIGYVPIGEANDGKQMNPFVQDNSANQFIAPQVIQQPSPLINNSSDHLYNHPHGFPHMPIGESNFNISNQFYNDGMQNSFIQDNGVNQLLVPQIIQPSPQLINEPYSTGRYITGSQFNYPMIQDETQMRNTWELRKSQVYVPTLLDPQTNSMMFPHMNEPSTYPHQAGSYVPSFLDQEGETQNIEHTHHNGNFQTNNVYTDQFPNHGYDQYFGNNNGSLPPNLRFKY</sequence>
<dbReference type="PANTHER" id="PTHR33494">
    <property type="entry name" value="OS02G0793800 PROTEIN"/>
    <property type="match status" value="1"/>
</dbReference>
<dbReference type="AlphaFoldDB" id="A0A087H783"/>
<evidence type="ECO:0000259" key="1">
    <source>
        <dbReference type="Pfam" id="PF24818"/>
    </source>
</evidence>